<dbReference type="PANTHER" id="PTHR43331">
    <property type="entry name" value="HOMOSERINE DEHYDROGENASE"/>
    <property type="match status" value="1"/>
</dbReference>
<evidence type="ECO:0000256" key="3">
    <source>
        <dbReference type="ARBA" id="ARBA00006753"/>
    </source>
</evidence>
<dbReference type="GO" id="GO:0009088">
    <property type="term" value="P:threonine biosynthetic process"/>
    <property type="evidence" value="ECO:0007669"/>
    <property type="project" value="UniProtKB-UniPathway"/>
</dbReference>
<keyword evidence="6 10" id="KW-0028">Amino-acid biosynthesis</keyword>
<evidence type="ECO:0000256" key="7">
    <source>
        <dbReference type="ARBA" id="ARBA00022697"/>
    </source>
</evidence>
<evidence type="ECO:0000256" key="11">
    <source>
        <dbReference type="RuleBase" id="RU004171"/>
    </source>
</evidence>
<dbReference type="SUPFAM" id="SSF55347">
    <property type="entry name" value="Glyceraldehyde-3-phosphate dehydrogenase-like, C-terminal domain"/>
    <property type="match status" value="1"/>
</dbReference>
<evidence type="ECO:0000256" key="4">
    <source>
        <dbReference type="ARBA" id="ARBA00013213"/>
    </source>
</evidence>
<dbReference type="Pfam" id="PF03447">
    <property type="entry name" value="NAD_binding_3"/>
    <property type="match status" value="1"/>
</dbReference>
<dbReference type="Proteomes" id="UP000426027">
    <property type="component" value="Chromosome"/>
</dbReference>
<dbReference type="Gene3D" id="3.40.50.720">
    <property type="entry name" value="NAD(P)-binding Rossmann-like Domain"/>
    <property type="match status" value="1"/>
</dbReference>
<evidence type="ECO:0000259" key="12">
    <source>
        <dbReference type="Pfam" id="PF00742"/>
    </source>
</evidence>
<dbReference type="UniPathway" id="UPA00050">
    <property type="reaction ID" value="UER00063"/>
</dbReference>
<dbReference type="EC" id="1.1.1.3" evidence="4 10"/>
<evidence type="ECO:0000256" key="1">
    <source>
        <dbReference type="ARBA" id="ARBA00005056"/>
    </source>
</evidence>
<dbReference type="AlphaFoldDB" id="A0A6I6GG18"/>
<evidence type="ECO:0000313" key="14">
    <source>
        <dbReference type="EMBL" id="QGW27295.1"/>
    </source>
</evidence>
<comment type="pathway">
    <text evidence="1 10">Amino-acid biosynthesis; L-threonine biosynthesis; L-threonine from L-aspartate: step 3/5.</text>
</comment>
<dbReference type="InterPro" id="IPR001342">
    <property type="entry name" value="HDH_cat"/>
</dbReference>
<dbReference type="UniPathway" id="UPA00051">
    <property type="reaction ID" value="UER00465"/>
</dbReference>
<dbReference type="PROSITE" id="PS01042">
    <property type="entry name" value="HOMOSER_DHGENASE"/>
    <property type="match status" value="1"/>
</dbReference>
<evidence type="ECO:0000256" key="9">
    <source>
        <dbReference type="ARBA" id="ARBA00023167"/>
    </source>
</evidence>
<dbReference type="InterPro" id="IPR019811">
    <property type="entry name" value="HDH_CS"/>
</dbReference>
<dbReference type="GO" id="GO:0004412">
    <property type="term" value="F:homoserine dehydrogenase activity"/>
    <property type="evidence" value="ECO:0007669"/>
    <property type="project" value="UniProtKB-EC"/>
</dbReference>
<dbReference type="NCBIfam" id="NF004976">
    <property type="entry name" value="PRK06349.1"/>
    <property type="match status" value="1"/>
</dbReference>
<keyword evidence="10" id="KW-0521">NADP</keyword>
<evidence type="ECO:0000256" key="2">
    <source>
        <dbReference type="ARBA" id="ARBA00005062"/>
    </source>
</evidence>
<dbReference type="Pfam" id="PF00742">
    <property type="entry name" value="Homoserine_dh"/>
    <property type="match status" value="1"/>
</dbReference>
<keyword evidence="9 10" id="KW-0486">Methionine biosynthesis</keyword>
<organism evidence="14 15">
    <name type="scientific">Phnomibacter ginsenosidimutans</name>
    <dbReference type="NCBI Taxonomy" id="2676868"/>
    <lineage>
        <taxon>Bacteria</taxon>
        <taxon>Pseudomonadati</taxon>
        <taxon>Bacteroidota</taxon>
        <taxon>Chitinophagia</taxon>
        <taxon>Chitinophagales</taxon>
        <taxon>Chitinophagaceae</taxon>
        <taxon>Phnomibacter</taxon>
    </lineage>
</organism>
<proteinExistence type="inferred from homology"/>
<keyword evidence="8 10" id="KW-0560">Oxidoreductase</keyword>
<dbReference type="GO" id="GO:0009086">
    <property type="term" value="P:methionine biosynthetic process"/>
    <property type="evidence" value="ECO:0007669"/>
    <property type="project" value="UniProtKB-KW"/>
</dbReference>
<dbReference type="KEGG" id="fls:GLV81_03490"/>
<dbReference type="InterPro" id="IPR005106">
    <property type="entry name" value="Asp/hSer_DH_NAD-bd"/>
</dbReference>
<dbReference type="PANTHER" id="PTHR43331:SF1">
    <property type="entry name" value="HOMOSERINE DEHYDROGENASE"/>
    <property type="match status" value="1"/>
</dbReference>
<dbReference type="GO" id="GO:0050661">
    <property type="term" value="F:NADP binding"/>
    <property type="evidence" value="ECO:0007669"/>
    <property type="project" value="InterPro"/>
</dbReference>
<sequence length="434" mass="49301">MSQHIEHPDYHHKQLTIGLFGFGVVGEGLYQVLKQTPSLKASIKRVCIKNPEKKRNAPAELFTTDRDELLNDEAINVIVEVIDDADAAFYIVKTALLGGKHVVSASKKMIAEHLTELLQLQQQTGQSFLYEASACASIPVIRNLEEYYDNDLLHSIQAIVNGSTNYILTKMFEEKLSYRDALLQAQQLGFAESNPKLDVEGYDAVNKWNNLLAHAYGIVTSPEKILFTGIQSVQAFDAQVAEERHYVIRLVAQAKKLESGKVAAFVLPQFVQASDHLSFVRNEYNGVVIESGFADKQFFYGKGAGSFPTASAVLSDISALRYDYRYEYKKLYHHTPGELTNDYYLKVYLSFENVEEVPKDKFEWIEEWHAREDRKYLVGVLHVQHLIDSDWWKTNGTSLVLLPNAIIESLDLQKLKKKSLELAGLQLHHGFKQW</sequence>
<dbReference type="InterPro" id="IPR036291">
    <property type="entry name" value="NAD(P)-bd_dom_sf"/>
</dbReference>
<feature type="domain" description="Homoserine dehydrogenase catalytic" evidence="12">
    <location>
        <begin position="139"/>
        <end position="317"/>
    </location>
</feature>
<evidence type="ECO:0000313" key="15">
    <source>
        <dbReference type="Proteomes" id="UP000426027"/>
    </source>
</evidence>
<gene>
    <name evidence="14" type="ORF">GLV81_03490</name>
</gene>
<dbReference type="Gene3D" id="3.30.360.10">
    <property type="entry name" value="Dihydrodipicolinate Reductase, domain 2"/>
    <property type="match status" value="1"/>
</dbReference>
<dbReference type="EMBL" id="CP046566">
    <property type="protein sequence ID" value="QGW27295.1"/>
    <property type="molecule type" value="Genomic_DNA"/>
</dbReference>
<comment type="similarity">
    <text evidence="3 11">Belongs to the homoserine dehydrogenase family.</text>
</comment>
<evidence type="ECO:0000256" key="8">
    <source>
        <dbReference type="ARBA" id="ARBA00023002"/>
    </source>
</evidence>
<accession>A0A6I6GG18</accession>
<evidence type="ECO:0000259" key="13">
    <source>
        <dbReference type="Pfam" id="PF03447"/>
    </source>
</evidence>
<evidence type="ECO:0000256" key="10">
    <source>
        <dbReference type="RuleBase" id="RU000579"/>
    </source>
</evidence>
<reference evidence="14 15" key="1">
    <citation type="submission" date="2019-11" db="EMBL/GenBank/DDBJ databases">
        <authorList>
            <person name="Im W.T."/>
        </authorList>
    </citation>
    <scope>NUCLEOTIDE SEQUENCE [LARGE SCALE GENOMIC DNA]</scope>
    <source>
        <strain evidence="14 15">SB-02</strain>
    </source>
</reference>
<keyword evidence="15" id="KW-1185">Reference proteome</keyword>
<name>A0A6I6GG18_9BACT</name>
<evidence type="ECO:0000256" key="5">
    <source>
        <dbReference type="ARBA" id="ARBA00013376"/>
    </source>
</evidence>
<keyword evidence="7 10" id="KW-0791">Threonine biosynthesis</keyword>
<comment type="catalytic activity">
    <reaction evidence="10">
        <text>L-homoserine + NADP(+) = L-aspartate 4-semialdehyde + NADPH + H(+)</text>
        <dbReference type="Rhea" id="RHEA:15761"/>
        <dbReference type="ChEBI" id="CHEBI:15378"/>
        <dbReference type="ChEBI" id="CHEBI:57476"/>
        <dbReference type="ChEBI" id="CHEBI:57783"/>
        <dbReference type="ChEBI" id="CHEBI:58349"/>
        <dbReference type="ChEBI" id="CHEBI:537519"/>
        <dbReference type="EC" id="1.1.1.3"/>
    </reaction>
</comment>
<evidence type="ECO:0000256" key="6">
    <source>
        <dbReference type="ARBA" id="ARBA00022605"/>
    </source>
</evidence>
<dbReference type="SUPFAM" id="SSF51735">
    <property type="entry name" value="NAD(P)-binding Rossmann-fold domains"/>
    <property type="match status" value="1"/>
</dbReference>
<dbReference type="FunFam" id="3.30.360.10:FF:000005">
    <property type="entry name" value="Homoserine dehydrogenase"/>
    <property type="match status" value="1"/>
</dbReference>
<comment type="pathway">
    <text evidence="2 10">Amino-acid biosynthesis; L-methionine biosynthesis via de novo pathway; L-homoserine from L-aspartate: step 3/3.</text>
</comment>
<protein>
    <recommendedName>
        <fullName evidence="5 10">Homoserine dehydrogenase</fullName>
        <ecNumber evidence="4 10">1.1.1.3</ecNumber>
    </recommendedName>
</protein>
<feature type="domain" description="Aspartate/homoserine dehydrogenase NAD-binding" evidence="13">
    <location>
        <begin position="21"/>
        <end position="131"/>
    </location>
</feature>
<dbReference type="RefSeq" id="WP_157476919.1">
    <property type="nucleotide sequence ID" value="NZ_CP046566.1"/>
</dbReference>